<protein>
    <recommendedName>
        <fullName evidence="1">Restriction endonuclease type IV Mrr domain-containing protein</fullName>
    </recommendedName>
</protein>
<gene>
    <name evidence="2" type="ORF">GCM10011416_01090</name>
</gene>
<reference evidence="2" key="2">
    <citation type="submission" date="2020-09" db="EMBL/GenBank/DDBJ databases">
        <authorList>
            <person name="Sun Q."/>
            <person name="Zhou Y."/>
        </authorList>
    </citation>
    <scope>NUCLEOTIDE SEQUENCE</scope>
    <source>
        <strain evidence="2">CGMCC 1.15763</strain>
    </source>
</reference>
<dbReference type="AlphaFoldDB" id="A0A917HSC8"/>
<dbReference type="Proteomes" id="UP000633278">
    <property type="component" value="Unassembled WGS sequence"/>
</dbReference>
<evidence type="ECO:0000313" key="3">
    <source>
        <dbReference type="Proteomes" id="UP000633278"/>
    </source>
</evidence>
<dbReference type="EMBL" id="BMJW01000001">
    <property type="protein sequence ID" value="GGG88596.1"/>
    <property type="molecule type" value="Genomic_DNA"/>
</dbReference>
<keyword evidence="3" id="KW-1185">Reference proteome</keyword>
<dbReference type="InterPro" id="IPR007560">
    <property type="entry name" value="Restrct_endonuc_IV_Mrr"/>
</dbReference>
<comment type="caution">
    <text evidence="2">The sequence shown here is derived from an EMBL/GenBank/DDBJ whole genome shotgun (WGS) entry which is preliminary data.</text>
</comment>
<dbReference type="SUPFAM" id="SSF52980">
    <property type="entry name" value="Restriction endonuclease-like"/>
    <property type="match status" value="1"/>
</dbReference>
<evidence type="ECO:0000313" key="2">
    <source>
        <dbReference type="EMBL" id="GGG88596.1"/>
    </source>
</evidence>
<dbReference type="GO" id="GO:0004519">
    <property type="term" value="F:endonuclease activity"/>
    <property type="evidence" value="ECO:0007669"/>
    <property type="project" value="InterPro"/>
</dbReference>
<dbReference type="InterPro" id="IPR011335">
    <property type="entry name" value="Restrct_endonuc-II-like"/>
</dbReference>
<dbReference type="RefSeq" id="WP_188597322.1">
    <property type="nucleotide sequence ID" value="NZ_BMJW01000001.1"/>
</dbReference>
<organism evidence="2 3">
    <name type="scientific">Polaribacter pacificus</name>
    <dbReference type="NCBI Taxonomy" id="1775173"/>
    <lineage>
        <taxon>Bacteria</taxon>
        <taxon>Pseudomonadati</taxon>
        <taxon>Bacteroidota</taxon>
        <taxon>Flavobacteriia</taxon>
        <taxon>Flavobacteriales</taxon>
        <taxon>Flavobacteriaceae</taxon>
    </lineage>
</organism>
<accession>A0A917HSC8</accession>
<dbReference type="GO" id="GO:0009307">
    <property type="term" value="P:DNA restriction-modification system"/>
    <property type="evidence" value="ECO:0007669"/>
    <property type="project" value="InterPro"/>
</dbReference>
<reference evidence="2" key="1">
    <citation type="journal article" date="2014" name="Int. J. Syst. Evol. Microbiol.">
        <title>Complete genome sequence of Corynebacterium casei LMG S-19264T (=DSM 44701T), isolated from a smear-ripened cheese.</title>
        <authorList>
            <consortium name="US DOE Joint Genome Institute (JGI-PGF)"/>
            <person name="Walter F."/>
            <person name="Albersmeier A."/>
            <person name="Kalinowski J."/>
            <person name="Ruckert C."/>
        </authorList>
    </citation>
    <scope>NUCLEOTIDE SEQUENCE</scope>
    <source>
        <strain evidence="2">CGMCC 1.15763</strain>
    </source>
</reference>
<name>A0A917HSC8_9FLAO</name>
<sequence length="348" mass="40686">MNYWLHRISHHAEVSYPLLEKNILTIGFSDFANQKFIDDLLKDESWEKRWNVIEEYFQTLWGNKPRTRHNLWRFVEGFKKGDRIIVPSWGVFSIYEIVSNKPQPISNLEIKNLKDWNEKTVTLKNGLLHRGEQGIDLGFYWQVMPLARNMSRKDFADAPLTARMKIRTTNANIFNLKDSVEKAMSSFKNNRPINLYGEIIEKIAPQVLKSLKTNLNPDKFESLVKFYFERNGATEVFIPSKNERGKEGDADIVAIFEPIKTIIYAQVKFHKIQSETNRWAVDQIKEYRNNRELLDDDYSKIGWVITTANSFTQTCKKIAQEEKVQLIDGNRFSEMLIEAGILDLNKAI</sequence>
<feature type="domain" description="Restriction endonuclease type IV Mrr" evidence="1">
    <location>
        <begin position="214"/>
        <end position="336"/>
    </location>
</feature>
<dbReference type="Pfam" id="PF04471">
    <property type="entry name" value="Mrr_cat"/>
    <property type="match status" value="1"/>
</dbReference>
<proteinExistence type="predicted"/>
<dbReference type="Gene3D" id="3.40.1350.10">
    <property type="match status" value="1"/>
</dbReference>
<dbReference type="GO" id="GO:0003677">
    <property type="term" value="F:DNA binding"/>
    <property type="evidence" value="ECO:0007669"/>
    <property type="project" value="InterPro"/>
</dbReference>
<dbReference type="InterPro" id="IPR011856">
    <property type="entry name" value="tRNA_endonuc-like_dom_sf"/>
</dbReference>
<evidence type="ECO:0000259" key="1">
    <source>
        <dbReference type="Pfam" id="PF04471"/>
    </source>
</evidence>